<evidence type="ECO:0000256" key="1">
    <source>
        <dbReference type="ARBA" id="ARBA00010062"/>
    </source>
</evidence>
<comment type="similarity">
    <text evidence="1">Belongs to the leucine-binding protein family.</text>
</comment>
<dbReference type="Gene3D" id="3.40.50.2300">
    <property type="match status" value="2"/>
</dbReference>
<dbReference type="RefSeq" id="WP_349343210.1">
    <property type="nucleotide sequence ID" value="NZ_CP157802.1"/>
</dbReference>
<dbReference type="KEGG" id="mamm:ABNF92_01250"/>
<dbReference type="InterPro" id="IPR028081">
    <property type="entry name" value="Leu-bd"/>
</dbReference>
<feature type="signal peptide" evidence="3">
    <location>
        <begin position="1"/>
        <end position="22"/>
    </location>
</feature>
<dbReference type="EMBL" id="CP157802">
    <property type="protein sequence ID" value="XBQ19818.1"/>
    <property type="molecule type" value="Genomic_DNA"/>
</dbReference>
<sequence length="400" mass="42247">MKKNMMSLALATAMAASGAAQANISGDAVNIGVLTDMTGLYSAVGGAGAVTATEMAVEDFGGEVAGKPINVVSSDHQNRADIASSKAREWIDNEGVDVIVEMLNSSVAIAVQKLASSKGVVTINTGAGTTALTNEECAPLGIHYVYDTHALPVGTATAIVENGGENWYFITADYAFGQSLEKNTSDVVKANGGNVVGSVRHPLSTTDFSSYLIQAQTSGADVVALGNAGTDFTNAVRQAGEFGITDTQTLAGMLVFISDVHALGLETAQGLQYTSAWYWDQNDEARAFAERFLERTGSMPSMVQAGLYSAVTNYLKAIEETGTDEGKTVRAYFGETTMNDMFHKNATVQPNGRVIHDMYLLKVKTPGESKQPWDYATIEGTIPGDKAFIPLSKSTCSLLK</sequence>
<dbReference type="CDD" id="cd06327">
    <property type="entry name" value="PBP1_SBP-like"/>
    <property type="match status" value="1"/>
</dbReference>
<gene>
    <name evidence="5" type="ORF">ABNF92_01250</name>
</gene>
<dbReference type="PANTHER" id="PTHR30483:SF6">
    <property type="entry name" value="PERIPLASMIC BINDING PROTEIN OF ABC TRANSPORTER FOR NATURAL AMINO ACIDS"/>
    <property type="match status" value="1"/>
</dbReference>
<accession>A0AAU7MND7</accession>
<dbReference type="InterPro" id="IPR051010">
    <property type="entry name" value="BCAA_transport"/>
</dbReference>
<name>A0AAU7MND7_9GAMM</name>
<feature type="domain" description="Leucine-binding protein" evidence="4">
    <location>
        <begin position="29"/>
        <end position="365"/>
    </location>
</feature>
<evidence type="ECO:0000256" key="2">
    <source>
        <dbReference type="ARBA" id="ARBA00022729"/>
    </source>
</evidence>
<keyword evidence="2 3" id="KW-0732">Signal</keyword>
<reference evidence="5" key="1">
    <citation type="submission" date="2024-05" db="EMBL/GenBank/DDBJ databases">
        <title>Draft Genome Sequences of Flagellimonas sp. MMG031 and Marinobacter sp. MMG032 Isolated from the dinoflagellate Symbiodinium pilosum.</title>
        <authorList>
            <person name="Shikuma N.J."/>
            <person name="Farrell M.V."/>
        </authorList>
    </citation>
    <scope>NUCLEOTIDE SEQUENCE</scope>
    <source>
        <strain evidence="5">MMG032</strain>
    </source>
</reference>
<dbReference type="Pfam" id="PF13458">
    <property type="entry name" value="Peripla_BP_6"/>
    <property type="match status" value="1"/>
</dbReference>
<dbReference type="SUPFAM" id="SSF53822">
    <property type="entry name" value="Periplasmic binding protein-like I"/>
    <property type="match status" value="1"/>
</dbReference>
<evidence type="ECO:0000313" key="5">
    <source>
        <dbReference type="EMBL" id="XBQ19818.1"/>
    </source>
</evidence>
<evidence type="ECO:0000256" key="3">
    <source>
        <dbReference type="SAM" id="SignalP"/>
    </source>
</evidence>
<organism evidence="5">
    <name type="scientific">Marinobacter sp. MMG032</name>
    <dbReference type="NCBI Taxonomy" id="3158548"/>
    <lineage>
        <taxon>Bacteria</taxon>
        <taxon>Pseudomonadati</taxon>
        <taxon>Pseudomonadota</taxon>
        <taxon>Gammaproteobacteria</taxon>
        <taxon>Pseudomonadales</taxon>
        <taxon>Marinobacteraceae</taxon>
        <taxon>Marinobacter</taxon>
    </lineage>
</organism>
<dbReference type="PANTHER" id="PTHR30483">
    <property type="entry name" value="LEUCINE-SPECIFIC-BINDING PROTEIN"/>
    <property type="match status" value="1"/>
</dbReference>
<dbReference type="AlphaFoldDB" id="A0AAU7MND7"/>
<feature type="chain" id="PRO_5043772874" evidence="3">
    <location>
        <begin position="23"/>
        <end position="400"/>
    </location>
</feature>
<proteinExistence type="inferred from homology"/>
<dbReference type="InterPro" id="IPR028082">
    <property type="entry name" value="Peripla_BP_I"/>
</dbReference>
<evidence type="ECO:0000259" key="4">
    <source>
        <dbReference type="Pfam" id="PF13458"/>
    </source>
</evidence>
<protein>
    <submittedName>
        <fullName evidence="5">ABC transporter substrate-binding protein</fullName>
    </submittedName>
</protein>